<sequence>MSVQEKNLEVNRVKTIPYRLYADPSILAIEQEKIFAKSWQYVGHVSQLQKTGDFFTCEVAGEPLVVVYGKDEQIRAFYNVCPHRATKLEKQAEGNKKILQCGYHGWTFNLDGSLHRAPNFKTAAPFCEGEACLRSVRLEIQASMIFVNLDDHARPLSESYGDFFDSLQDLTFLGELKKVWSKSRVIKTNWKAFMDNYLECDHCPIAHPSFTATLDMSQYKVIACENYSVQGTMVKPEKTLGSIELNKAEFQGGRFYWLWPNMAVTVYPGSGNMTVIRMVPIDHETTLGIYDVFFRDENLTKEDQDLLQFMEQVREEDIELVELAQIGFKSKAFAYGYLSPTENGVLQFHQMVREALGIEE</sequence>
<evidence type="ECO:0000256" key="2">
    <source>
        <dbReference type="ARBA" id="ARBA00022714"/>
    </source>
</evidence>
<dbReference type="EMBL" id="CP066308">
    <property type="protein sequence ID" value="QQE75795.1"/>
    <property type="molecule type" value="Genomic_DNA"/>
</dbReference>
<dbReference type="GO" id="GO:0051537">
    <property type="term" value="F:2 iron, 2 sulfur cluster binding"/>
    <property type="evidence" value="ECO:0007669"/>
    <property type="project" value="UniProtKB-KW"/>
</dbReference>
<dbReference type="CDD" id="cd03469">
    <property type="entry name" value="Rieske_RO_Alpha_N"/>
    <property type="match status" value="1"/>
</dbReference>
<comment type="cofactor">
    <cofactor evidence="1">
        <name>Fe cation</name>
        <dbReference type="ChEBI" id="CHEBI:24875"/>
    </cofactor>
</comment>
<dbReference type="PANTHER" id="PTHR43756:SF5">
    <property type="entry name" value="CHOLINE MONOOXYGENASE, CHLOROPLASTIC"/>
    <property type="match status" value="1"/>
</dbReference>
<gene>
    <name evidence="9" type="ORF">JD108_07945</name>
    <name evidence="10" type="ORF">KDJ56_07625</name>
</gene>
<evidence type="ECO:0000256" key="5">
    <source>
        <dbReference type="ARBA" id="ARBA00023004"/>
    </source>
</evidence>
<dbReference type="Proteomes" id="UP000677234">
    <property type="component" value="Chromosome"/>
</dbReference>
<evidence type="ECO:0000259" key="8">
    <source>
        <dbReference type="PROSITE" id="PS51296"/>
    </source>
</evidence>
<dbReference type="Pfam" id="PF00848">
    <property type="entry name" value="Ring_hydroxyl_A"/>
    <property type="match status" value="1"/>
</dbReference>
<dbReference type="RefSeq" id="WP_198829309.1">
    <property type="nucleotide sequence ID" value="NZ_CP066308.1"/>
</dbReference>
<dbReference type="GO" id="GO:0004497">
    <property type="term" value="F:monooxygenase activity"/>
    <property type="evidence" value="ECO:0007669"/>
    <property type="project" value="UniProtKB-ARBA"/>
</dbReference>
<keyword evidence="5" id="KW-0408">Iron</keyword>
<dbReference type="GO" id="GO:0016705">
    <property type="term" value="F:oxidoreductase activity, acting on paired donors, with incorporation or reduction of molecular oxygen"/>
    <property type="evidence" value="ECO:0007669"/>
    <property type="project" value="UniProtKB-ARBA"/>
</dbReference>
<reference evidence="10" key="2">
    <citation type="submission" date="2021-04" db="EMBL/GenBank/DDBJ databases">
        <title>Brevibacillus composti FJAT-54423, complete genome.</title>
        <authorList>
            <person name="Tang R."/>
        </authorList>
    </citation>
    <scope>NUCLEOTIDE SEQUENCE</scope>
    <source>
        <strain evidence="10">FJAT-54424</strain>
    </source>
</reference>
<evidence type="ECO:0000256" key="3">
    <source>
        <dbReference type="ARBA" id="ARBA00022723"/>
    </source>
</evidence>
<name>A0A7T5JQ56_9BACL</name>
<proteinExistence type="predicted"/>
<evidence type="ECO:0000256" key="7">
    <source>
        <dbReference type="ARBA" id="ARBA00023027"/>
    </source>
</evidence>
<dbReference type="PROSITE" id="PS00570">
    <property type="entry name" value="RING_HYDROXYL_ALPHA"/>
    <property type="match status" value="1"/>
</dbReference>
<evidence type="ECO:0000313" key="12">
    <source>
        <dbReference type="Proteomes" id="UP000677234"/>
    </source>
</evidence>
<keyword evidence="2" id="KW-0001">2Fe-2S</keyword>
<keyword evidence="9" id="KW-0223">Dioxygenase</keyword>
<dbReference type="PRINTS" id="PR00090">
    <property type="entry name" value="RNGDIOXGNASE"/>
</dbReference>
<dbReference type="InterPro" id="IPR001663">
    <property type="entry name" value="Rng_hydr_dOase-A"/>
</dbReference>
<dbReference type="PROSITE" id="PS51296">
    <property type="entry name" value="RIESKE"/>
    <property type="match status" value="1"/>
</dbReference>
<dbReference type="AlphaFoldDB" id="A0A7T5JQ56"/>
<evidence type="ECO:0000256" key="6">
    <source>
        <dbReference type="ARBA" id="ARBA00023014"/>
    </source>
</evidence>
<keyword evidence="4" id="KW-0560">Oxidoreductase</keyword>
<dbReference type="Gene3D" id="2.102.10.10">
    <property type="entry name" value="Rieske [2Fe-2S] iron-sulphur domain"/>
    <property type="match status" value="1"/>
</dbReference>
<dbReference type="GO" id="GO:0005506">
    <property type="term" value="F:iron ion binding"/>
    <property type="evidence" value="ECO:0007669"/>
    <property type="project" value="InterPro"/>
</dbReference>
<organism evidence="9 11">
    <name type="scientific">Brevibacillus composti</name>
    <dbReference type="NCBI Taxonomy" id="2796470"/>
    <lineage>
        <taxon>Bacteria</taxon>
        <taxon>Bacillati</taxon>
        <taxon>Bacillota</taxon>
        <taxon>Bacilli</taxon>
        <taxon>Bacillales</taxon>
        <taxon>Paenibacillaceae</taxon>
        <taxon>Brevibacillus</taxon>
    </lineage>
</organism>
<evidence type="ECO:0000313" key="10">
    <source>
        <dbReference type="EMBL" id="QUO42821.1"/>
    </source>
</evidence>
<dbReference type="GO" id="GO:0051213">
    <property type="term" value="F:dioxygenase activity"/>
    <property type="evidence" value="ECO:0007669"/>
    <property type="project" value="UniProtKB-KW"/>
</dbReference>
<protein>
    <submittedName>
        <fullName evidence="9">Aromatic ring-hydroxylating dioxygenase subunit alpha</fullName>
    </submittedName>
</protein>
<reference evidence="9 11" key="1">
    <citation type="submission" date="2020-12" db="EMBL/GenBank/DDBJ databases">
        <title>strain FJAT-54423T represents a novel species of the genus Brevibacillus.</title>
        <authorList>
            <person name="Tang R."/>
        </authorList>
    </citation>
    <scope>NUCLEOTIDE SEQUENCE [LARGE SCALE GENOMIC DNA]</scope>
    <source>
        <strain evidence="9 11">FJAT-54423</strain>
    </source>
</reference>
<dbReference type="Gene3D" id="3.90.380.10">
    <property type="entry name" value="Naphthalene 1,2-dioxygenase Alpha Subunit, Chain A, domain 1"/>
    <property type="match status" value="2"/>
</dbReference>
<dbReference type="InterPro" id="IPR015879">
    <property type="entry name" value="Ring_hydroxy_dOase_asu_C_dom"/>
</dbReference>
<accession>A0A7T5JQ56</accession>
<keyword evidence="12" id="KW-1185">Reference proteome</keyword>
<evidence type="ECO:0000256" key="4">
    <source>
        <dbReference type="ARBA" id="ARBA00023002"/>
    </source>
</evidence>
<keyword evidence="7" id="KW-0520">NAD</keyword>
<evidence type="ECO:0000313" key="11">
    <source>
        <dbReference type="Proteomes" id="UP000595847"/>
    </source>
</evidence>
<evidence type="ECO:0000256" key="1">
    <source>
        <dbReference type="ARBA" id="ARBA00001962"/>
    </source>
</evidence>
<dbReference type="SUPFAM" id="SSF50022">
    <property type="entry name" value="ISP domain"/>
    <property type="match status" value="1"/>
</dbReference>
<dbReference type="PANTHER" id="PTHR43756">
    <property type="entry name" value="CHOLINE MONOOXYGENASE, CHLOROPLASTIC"/>
    <property type="match status" value="1"/>
</dbReference>
<dbReference type="InterPro" id="IPR036922">
    <property type="entry name" value="Rieske_2Fe-2S_sf"/>
</dbReference>
<dbReference type="Pfam" id="PF00355">
    <property type="entry name" value="Rieske"/>
    <property type="match status" value="1"/>
</dbReference>
<feature type="domain" description="Rieske" evidence="8">
    <location>
        <begin position="40"/>
        <end position="147"/>
    </location>
</feature>
<evidence type="ECO:0000313" key="9">
    <source>
        <dbReference type="EMBL" id="QQE75795.1"/>
    </source>
</evidence>
<dbReference type="SUPFAM" id="SSF55961">
    <property type="entry name" value="Bet v1-like"/>
    <property type="match status" value="1"/>
</dbReference>
<dbReference type="EMBL" id="CP073708">
    <property type="protein sequence ID" value="QUO42821.1"/>
    <property type="molecule type" value="Genomic_DNA"/>
</dbReference>
<dbReference type="Proteomes" id="UP000595847">
    <property type="component" value="Chromosome"/>
</dbReference>
<keyword evidence="3" id="KW-0479">Metal-binding</keyword>
<dbReference type="InterPro" id="IPR017941">
    <property type="entry name" value="Rieske_2Fe-2S"/>
</dbReference>
<keyword evidence="6" id="KW-0411">Iron-sulfur</keyword>
<dbReference type="KEGG" id="bcop:JD108_07945"/>
<dbReference type="InterPro" id="IPR015881">
    <property type="entry name" value="ARHD_Rieske_2Fe_2S"/>
</dbReference>